<dbReference type="EMBL" id="AP021874">
    <property type="protein sequence ID" value="BBO68355.1"/>
    <property type="molecule type" value="Genomic_DNA"/>
</dbReference>
<reference evidence="3 4" key="1">
    <citation type="submission" date="2019-11" db="EMBL/GenBank/DDBJ databases">
        <title>Comparative genomics of hydrocarbon-degrading Desulfosarcina strains.</title>
        <authorList>
            <person name="Watanabe M."/>
            <person name="Kojima H."/>
            <person name="Fukui M."/>
        </authorList>
    </citation>
    <scope>NUCLEOTIDE SEQUENCE [LARGE SCALE GENOMIC DNA]</scope>
    <source>
        <strain evidence="3 4">PL12</strain>
    </source>
</reference>
<dbReference type="OrthoDB" id="8561144at2"/>
<dbReference type="AlphaFoldDB" id="A0A5K7YIZ0"/>
<dbReference type="KEGG" id="dalk:DSCA_22850"/>
<name>A0A5K7YIZ0_9BACT</name>
<evidence type="ECO:0008006" key="5">
    <source>
        <dbReference type="Google" id="ProtNLM"/>
    </source>
</evidence>
<evidence type="ECO:0000256" key="1">
    <source>
        <dbReference type="SAM" id="Coils"/>
    </source>
</evidence>
<keyword evidence="2" id="KW-1133">Transmembrane helix</keyword>
<feature type="coiled-coil region" evidence="1">
    <location>
        <begin position="50"/>
        <end position="179"/>
    </location>
</feature>
<evidence type="ECO:0000313" key="3">
    <source>
        <dbReference type="EMBL" id="BBO68355.1"/>
    </source>
</evidence>
<accession>A0A5K7YIZ0</accession>
<evidence type="ECO:0000256" key="2">
    <source>
        <dbReference type="SAM" id="Phobius"/>
    </source>
</evidence>
<keyword evidence="1" id="KW-0175">Coiled coil</keyword>
<keyword evidence="2" id="KW-0812">Transmembrane</keyword>
<keyword evidence="4" id="KW-1185">Reference proteome</keyword>
<evidence type="ECO:0000313" key="4">
    <source>
        <dbReference type="Proteomes" id="UP000427906"/>
    </source>
</evidence>
<sequence>MPASNDYKGAPLGKKIIIGLVLFLSVGLSGYLGYRLNALGKAHAALGQDLEKTAHRAELLQRKYAEQKAQAAAFQRARLTVEGLKRQAEMKAEALAEQVAAQVAEMAALEKKNAGKIRALEGRLAKKDEAIAQWKESHAKLTDAHRQARATISERDAAIAAMTENTRQLESDLQFATRTRDRYLDENRQMAATAQSILVRYDEDGVFANTILHTEPFTQIKKVELEQLIQGYLDNIDDHTLRDEE</sequence>
<feature type="transmembrane region" description="Helical" evidence="2">
    <location>
        <begin position="16"/>
        <end position="34"/>
    </location>
</feature>
<dbReference type="Proteomes" id="UP000427906">
    <property type="component" value="Chromosome"/>
</dbReference>
<proteinExistence type="predicted"/>
<organism evidence="3 4">
    <name type="scientific">Desulfosarcina alkanivorans</name>
    <dbReference type="NCBI Taxonomy" id="571177"/>
    <lineage>
        <taxon>Bacteria</taxon>
        <taxon>Pseudomonadati</taxon>
        <taxon>Thermodesulfobacteriota</taxon>
        <taxon>Desulfobacteria</taxon>
        <taxon>Desulfobacterales</taxon>
        <taxon>Desulfosarcinaceae</taxon>
        <taxon>Desulfosarcina</taxon>
    </lineage>
</organism>
<protein>
    <recommendedName>
        <fullName evidence="5">Chromosome partition protein Smc</fullName>
    </recommendedName>
</protein>
<keyword evidence="2" id="KW-0472">Membrane</keyword>
<dbReference type="RefSeq" id="WP_155316526.1">
    <property type="nucleotide sequence ID" value="NZ_AP021874.1"/>
</dbReference>
<gene>
    <name evidence="3" type="ORF">DSCA_22850</name>
</gene>